<keyword evidence="1" id="KW-0802">TPR repeat</keyword>
<dbReference type="Pfam" id="PF13191">
    <property type="entry name" value="AAA_16"/>
    <property type="match status" value="1"/>
</dbReference>
<dbReference type="SUPFAM" id="SSF48452">
    <property type="entry name" value="TPR-like"/>
    <property type="match status" value="1"/>
</dbReference>
<dbReference type="PANTHER" id="PTHR43642">
    <property type="entry name" value="HYBRID SIGNAL TRANSDUCTION HISTIDINE KINASE G"/>
    <property type="match status" value="1"/>
</dbReference>
<dbReference type="OrthoDB" id="47974at2759"/>
<gene>
    <name evidence="4" type="ORF">SEMRO_26_G017800.1</name>
</gene>
<dbReference type="InterPro" id="IPR041664">
    <property type="entry name" value="AAA_16"/>
</dbReference>
<dbReference type="SUPFAM" id="SSF52540">
    <property type="entry name" value="P-loop containing nucleoside triphosphate hydrolases"/>
    <property type="match status" value="1"/>
</dbReference>
<dbReference type="InterPro" id="IPR053159">
    <property type="entry name" value="Hybrid_Histidine_Kinase"/>
</dbReference>
<name>A0A9N8D7A5_9STRA</name>
<keyword evidence="2" id="KW-0812">Transmembrane</keyword>
<evidence type="ECO:0000256" key="2">
    <source>
        <dbReference type="SAM" id="Phobius"/>
    </source>
</evidence>
<dbReference type="EMBL" id="CAICTM010000026">
    <property type="protein sequence ID" value="CAB9497837.1"/>
    <property type="molecule type" value="Genomic_DNA"/>
</dbReference>
<dbReference type="PANTHER" id="PTHR43642:SF1">
    <property type="entry name" value="HYBRID SIGNAL TRANSDUCTION HISTIDINE KINASE G"/>
    <property type="match status" value="1"/>
</dbReference>
<keyword evidence="2" id="KW-1133">Transmembrane helix</keyword>
<evidence type="ECO:0000313" key="5">
    <source>
        <dbReference type="Proteomes" id="UP001153069"/>
    </source>
</evidence>
<feature type="repeat" description="TPR" evidence="1">
    <location>
        <begin position="438"/>
        <end position="471"/>
    </location>
</feature>
<dbReference type="Proteomes" id="UP001153069">
    <property type="component" value="Unassembled WGS sequence"/>
</dbReference>
<organism evidence="4 5">
    <name type="scientific">Seminavis robusta</name>
    <dbReference type="NCBI Taxonomy" id="568900"/>
    <lineage>
        <taxon>Eukaryota</taxon>
        <taxon>Sar</taxon>
        <taxon>Stramenopiles</taxon>
        <taxon>Ochrophyta</taxon>
        <taxon>Bacillariophyta</taxon>
        <taxon>Bacillariophyceae</taxon>
        <taxon>Bacillariophycidae</taxon>
        <taxon>Naviculales</taxon>
        <taxon>Naviculaceae</taxon>
        <taxon>Seminavis</taxon>
    </lineage>
</organism>
<dbReference type="InterPro" id="IPR011990">
    <property type="entry name" value="TPR-like_helical_dom_sf"/>
</dbReference>
<evidence type="ECO:0000313" key="4">
    <source>
        <dbReference type="EMBL" id="CAB9497837.1"/>
    </source>
</evidence>
<feature type="domain" description="Orc1-like AAA ATPase" evidence="3">
    <location>
        <begin position="13"/>
        <end position="139"/>
    </location>
</feature>
<dbReference type="Gene3D" id="3.40.50.300">
    <property type="entry name" value="P-loop containing nucleotide triphosphate hydrolases"/>
    <property type="match status" value="1"/>
</dbReference>
<sequence length="546" mass="60133">MSLQKLKWSRVGLYGRKTEVEQLGNVLEKVTSGGSRTLVLIDGASGTGKTALAEQLKEPIKRAQGFLVLGKFDLQQMREPFSGIKVAMDQLCGYILALKEELRSGTGCHHLVTLSENIIKELGKENILLLSNLVPSLLQVGAMGPQETQQNKQQETPAPVGGSETLDQLNFAFRTLVKSWIGDIENTSLMIVGCFRSNEAHKDLDEMTQDIEVFSLERNSEILKIHLGDLDQESAQAFIADVLNMDPDRIQSLSDIVYHKTGGKIFYLIHFIQSLATAGLLSFQFWIGNVVDLMKQKLQSNSAAILPKAACLGARFGFDAICIVINNQESATPILDSSGEVINTATQVRQALQECLDERFLEACPGDVFAFPHDKVQEAALALLGEKALPEIRFAIGDLLLTHLGGNELGNLIFPVANLMSEKAREMPIGNLKRKEIAKLHVRAGSMAMNYAAFEAATKYFETAMELLPEDHWSTDFELSLTLFTSAAETQCCIGNFSKMKGYCQQVLNEPKSPASTQTHIYGLLATAAFTEENYNKAIDFCFLIV</sequence>
<dbReference type="InterPro" id="IPR027417">
    <property type="entry name" value="P-loop_NTPase"/>
</dbReference>
<evidence type="ECO:0000256" key="1">
    <source>
        <dbReference type="PROSITE-ProRule" id="PRU00339"/>
    </source>
</evidence>
<dbReference type="PROSITE" id="PS50005">
    <property type="entry name" value="TPR"/>
    <property type="match status" value="1"/>
</dbReference>
<dbReference type="InterPro" id="IPR019734">
    <property type="entry name" value="TPR_rpt"/>
</dbReference>
<evidence type="ECO:0000259" key="3">
    <source>
        <dbReference type="Pfam" id="PF13191"/>
    </source>
</evidence>
<dbReference type="AlphaFoldDB" id="A0A9N8D7A5"/>
<keyword evidence="5" id="KW-1185">Reference proteome</keyword>
<comment type="caution">
    <text evidence="4">The sequence shown here is derived from an EMBL/GenBank/DDBJ whole genome shotgun (WGS) entry which is preliminary data.</text>
</comment>
<feature type="transmembrane region" description="Helical" evidence="2">
    <location>
        <begin position="265"/>
        <end position="287"/>
    </location>
</feature>
<proteinExistence type="predicted"/>
<reference evidence="4" key="1">
    <citation type="submission" date="2020-06" db="EMBL/GenBank/DDBJ databases">
        <authorList>
            <consortium name="Plant Systems Biology data submission"/>
        </authorList>
    </citation>
    <scope>NUCLEOTIDE SEQUENCE</scope>
    <source>
        <strain evidence="4">D6</strain>
    </source>
</reference>
<accession>A0A9N8D7A5</accession>
<keyword evidence="2" id="KW-0472">Membrane</keyword>
<protein>
    <submittedName>
        <fullName evidence="4">Transcriptional regulator</fullName>
    </submittedName>
</protein>